<evidence type="ECO:0000313" key="3">
    <source>
        <dbReference type="Proteomes" id="UP001595847"/>
    </source>
</evidence>
<feature type="compositionally biased region" description="Basic and acidic residues" evidence="1">
    <location>
        <begin position="7"/>
        <end position="47"/>
    </location>
</feature>
<comment type="caution">
    <text evidence="2">The sequence shown here is derived from an EMBL/GenBank/DDBJ whole genome shotgun (WGS) entry which is preliminary data.</text>
</comment>
<name>A0ABV8FUX8_9ACTN</name>
<protein>
    <submittedName>
        <fullName evidence="2">Antitoxin</fullName>
    </submittedName>
</protein>
<evidence type="ECO:0000256" key="1">
    <source>
        <dbReference type="SAM" id="MobiDB-lite"/>
    </source>
</evidence>
<reference evidence="3" key="1">
    <citation type="journal article" date="2019" name="Int. J. Syst. Evol. Microbiol.">
        <title>The Global Catalogue of Microorganisms (GCM) 10K type strain sequencing project: providing services to taxonomists for standard genome sequencing and annotation.</title>
        <authorList>
            <consortium name="The Broad Institute Genomics Platform"/>
            <consortium name="The Broad Institute Genome Sequencing Center for Infectious Disease"/>
            <person name="Wu L."/>
            <person name="Ma J."/>
        </authorList>
    </citation>
    <scope>NUCLEOTIDE SEQUENCE [LARGE SCALE GENOMIC DNA]</scope>
    <source>
        <strain evidence="3">TBRC 1826</strain>
    </source>
</reference>
<dbReference type="EMBL" id="JBHSBH010000015">
    <property type="protein sequence ID" value="MFC3999229.1"/>
    <property type="molecule type" value="Genomic_DNA"/>
</dbReference>
<keyword evidence="3" id="KW-1185">Reference proteome</keyword>
<sequence>MSGLGDAFDKIKKAASENSEKVAEGVDKAKRVAKEKTGGKYDEKIDKAGSAATDYLRRQAKQDRERNRRSGEDDRP</sequence>
<proteinExistence type="predicted"/>
<dbReference type="RefSeq" id="WP_378537538.1">
    <property type="nucleotide sequence ID" value="NZ_JBHSBH010000015.1"/>
</dbReference>
<dbReference type="Pfam" id="PF14013">
    <property type="entry name" value="MT0933_antitox"/>
    <property type="match status" value="1"/>
</dbReference>
<feature type="compositionally biased region" description="Basic and acidic residues" evidence="1">
    <location>
        <begin position="55"/>
        <end position="76"/>
    </location>
</feature>
<feature type="region of interest" description="Disordered" evidence="1">
    <location>
        <begin position="1"/>
        <end position="76"/>
    </location>
</feature>
<dbReference type="Proteomes" id="UP001595847">
    <property type="component" value="Unassembled WGS sequence"/>
</dbReference>
<accession>A0ABV8FUX8</accession>
<evidence type="ECO:0000313" key="2">
    <source>
        <dbReference type="EMBL" id="MFC3999229.1"/>
    </source>
</evidence>
<dbReference type="InterPro" id="IPR028037">
    <property type="entry name" value="Antitoxin_Rv0909/MT0933"/>
</dbReference>
<gene>
    <name evidence="2" type="ORF">ACFOVU_25165</name>
</gene>
<organism evidence="2 3">
    <name type="scientific">Nocardiopsis sediminis</name>
    <dbReference type="NCBI Taxonomy" id="1778267"/>
    <lineage>
        <taxon>Bacteria</taxon>
        <taxon>Bacillati</taxon>
        <taxon>Actinomycetota</taxon>
        <taxon>Actinomycetes</taxon>
        <taxon>Streptosporangiales</taxon>
        <taxon>Nocardiopsidaceae</taxon>
        <taxon>Nocardiopsis</taxon>
    </lineage>
</organism>